<comment type="subcellular location">
    <subcellularLocation>
        <location evidence="1">Endomembrane system</location>
    </subcellularLocation>
</comment>
<protein>
    <submittedName>
        <fullName evidence="3">Uncharacterized protein</fullName>
    </submittedName>
</protein>
<dbReference type="GO" id="GO:0080162">
    <property type="term" value="P:endoplasmic reticulum to cytosol auxin transport"/>
    <property type="evidence" value="ECO:0007669"/>
    <property type="project" value="InterPro"/>
</dbReference>
<evidence type="ECO:0000313" key="3">
    <source>
        <dbReference type="EMBL" id="KAI5397815.1"/>
    </source>
</evidence>
<organism evidence="3 4">
    <name type="scientific">Pisum sativum</name>
    <name type="common">Garden pea</name>
    <name type="synonym">Lathyrus oleraceus</name>
    <dbReference type="NCBI Taxonomy" id="3888"/>
    <lineage>
        <taxon>Eukaryota</taxon>
        <taxon>Viridiplantae</taxon>
        <taxon>Streptophyta</taxon>
        <taxon>Embryophyta</taxon>
        <taxon>Tracheophyta</taxon>
        <taxon>Spermatophyta</taxon>
        <taxon>Magnoliopsida</taxon>
        <taxon>eudicotyledons</taxon>
        <taxon>Gunneridae</taxon>
        <taxon>Pentapetalae</taxon>
        <taxon>rosids</taxon>
        <taxon>fabids</taxon>
        <taxon>Fabales</taxon>
        <taxon>Fabaceae</taxon>
        <taxon>Papilionoideae</taxon>
        <taxon>50 kb inversion clade</taxon>
        <taxon>NPAAA clade</taxon>
        <taxon>Hologalegina</taxon>
        <taxon>IRL clade</taxon>
        <taxon>Fabeae</taxon>
        <taxon>Lathyrus</taxon>
    </lineage>
</organism>
<dbReference type="InterPro" id="IPR045033">
    <property type="entry name" value="PILS1/3/4/5/7"/>
</dbReference>
<evidence type="ECO:0000313" key="4">
    <source>
        <dbReference type="Proteomes" id="UP001058974"/>
    </source>
</evidence>
<dbReference type="GO" id="GO:0012505">
    <property type="term" value="C:endomembrane system"/>
    <property type="evidence" value="ECO:0007669"/>
    <property type="project" value="UniProtKB-SubCell"/>
</dbReference>
<accession>A0A9D4W986</accession>
<proteinExistence type="predicted"/>
<gene>
    <name evidence="3" type="ORF">KIW84_063583</name>
</gene>
<keyword evidence="2" id="KW-0813">Transport</keyword>
<reference evidence="3 4" key="1">
    <citation type="journal article" date="2022" name="Nat. Genet.">
        <title>Improved pea reference genome and pan-genome highlight genomic features and evolutionary characteristics.</title>
        <authorList>
            <person name="Yang T."/>
            <person name="Liu R."/>
            <person name="Luo Y."/>
            <person name="Hu S."/>
            <person name="Wang D."/>
            <person name="Wang C."/>
            <person name="Pandey M.K."/>
            <person name="Ge S."/>
            <person name="Xu Q."/>
            <person name="Li N."/>
            <person name="Li G."/>
            <person name="Huang Y."/>
            <person name="Saxena R.K."/>
            <person name="Ji Y."/>
            <person name="Li M."/>
            <person name="Yan X."/>
            <person name="He Y."/>
            <person name="Liu Y."/>
            <person name="Wang X."/>
            <person name="Xiang C."/>
            <person name="Varshney R.K."/>
            <person name="Ding H."/>
            <person name="Gao S."/>
            <person name="Zong X."/>
        </authorList>
    </citation>
    <scope>NUCLEOTIDE SEQUENCE [LARGE SCALE GENOMIC DNA]</scope>
    <source>
        <strain evidence="3 4">cv. Zhongwan 6</strain>
    </source>
</reference>
<name>A0A9D4W986_PEA</name>
<keyword evidence="4" id="KW-1185">Reference proteome</keyword>
<comment type="caution">
    <text evidence="3">The sequence shown here is derived from an EMBL/GenBank/DDBJ whole genome shotgun (WGS) entry which is preliminary data.</text>
</comment>
<evidence type="ECO:0000256" key="1">
    <source>
        <dbReference type="ARBA" id="ARBA00004308"/>
    </source>
</evidence>
<dbReference type="Gramene" id="Psat06G0358300-T1">
    <property type="protein sequence ID" value="KAI5397815.1"/>
    <property type="gene ID" value="KIW84_063583"/>
</dbReference>
<sequence>MFSFNILEKFAYTRPSEKELGPDVCTCDRTNNVTFTIKTAYVAFTSTDNNIQQDRLKKMQNLNVPERNLGSLPLIIVPAICKGRSHPFGDVDACYRKGLAFTSLTMAVGHIYAWSIVYNILRIYSPKINIVKFNDNKINIEVNNLENIAKCSARTLTTIEEKSVSNGCVDQSEIECKVIDGEEKSGSWVSPSEKGLFERLMKCHQKFGNESLFLSW</sequence>
<dbReference type="EMBL" id="JAMSHJ010000006">
    <property type="protein sequence ID" value="KAI5397815.1"/>
    <property type="molecule type" value="Genomic_DNA"/>
</dbReference>
<dbReference type="PANTHER" id="PTHR31651">
    <property type="match status" value="1"/>
</dbReference>
<dbReference type="Proteomes" id="UP001058974">
    <property type="component" value="Chromosome 6"/>
</dbReference>
<dbReference type="PANTHER" id="PTHR31651:SF44">
    <property type="entry name" value="AUXIN EFFLUX CARRIER FAMILY PROTEIN"/>
    <property type="match status" value="1"/>
</dbReference>
<evidence type="ECO:0000256" key="2">
    <source>
        <dbReference type="ARBA" id="ARBA00022448"/>
    </source>
</evidence>
<dbReference type="AlphaFoldDB" id="A0A9D4W986"/>